<accession>A0A3N0AQL4</accession>
<evidence type="ECO:0000313" key="2">
    <source>
        <dbReference type="Proteomes" id="UP000278327"/>
    </source>
</evidence>
<comment type="caution">
    <text evidence="1">The sequence shown here is derived from an EMBL/GenBank/DDBJ whole genome shotgun (WGS) entry which is preliminary data.</text>
</comment>
<keyword evidence="2" id="KW-1185">Reference proteome</keyword>
<dbReference type="Proteomes" id="UP000278327">
    <property type="component" value="Unassembled WGS sequence"/>
</dbReference>
<name>A0A3N0AQL4_9ACTN</name>
<evidence type="ECO:0000313" key="1">
    <source>
        <dbReference type="EMBL" id="RNL37010.1"/>
    </source>
</evidence>
<dbReference type="RefSeq" id="WP_117284293.1">
    <property type="nucleotide sequence ID" value="NZ_JAMTCE010000017.1"/>
</dbReference>
<dbReference type="AlphaFoldDB" id="A0A3N0AQL4"/>
<protein>
    <submittedName>
        <fullName evidence="1">Uncharacterized protein</fullName>
    </submittedName>
</protein>
<dbReference type="EMBL" id="QICA01000017">
    <property type="protein sequence ID" value="RNL37010.1"/>
    <property type="molecule type" value="Genomic_DNA"/>
</dbReference>
<organism evidence="1 2">
    <name type="scientific">Adlercreutzia equolifaciens subsp. celatus DSM 18785</name>
    <dbReference type="NCBI Taxonomy" id="1121021"/>
    <lineage>
        <taxon>Bacteria</taxon>
        <taxon>Bacillati</taxon>
        <taxon>Actinomycetota</taxon>
        <taxon>Coriobacteriia</taxon>
        <taxon>Eggerthellales</taxon>
        <taxon>Eggerthellaceae</taxon>
        <taxon>Adlercreutzia</taxon>
    </lineage>
</organism>
<gene>
    <name evidence="1" type="ORF">DMP10_09590</name>
</gene>
<proteinExistence type="predicted"/>
<reference evidence="1 2" key="1">
    <citation type="journal article" date="2019" name="Microbiol. Resour. Announc.">
        <title>Draft Genome Sequences of Type Strains of Gordonibacter faecihominis, Paraeggerthella hongkongensis, Parvibacter caecicola,Slackia equolifaciens, Slackia faecicanis, and Slackia isoflavoniconvertens.</title>
        <authorList>
            <person name="Danylec N."/>
            <person name="Stoll D.A."/>
            <person name="Dotsch A."/>
            <person name="Huch M."/>
        </authorList>
    </citation>
    <scope>NUCLEOTIDE SEQUENCE [LARGE SCALE GENOMIC DNA]</scope>
    <source>
        <strain evidence="1 2">DSM 18785</strain>
    </source>
</reference>
<sequence>MAVYQTLSLYEFEQEFRDFGRDYYSKEAYSYLYDLLDSDNAELDVISVCCDWTESDTDELWDNYGYMVGGGELTDDGLDALIEELQARTTVVRLQSSAFLIASF</sequence>